<name>A0A1B1A7B0_9RHOB</name>
<evidence type="ECO:0000256" key="1">
    <source>
        <dbReference type="SAM" id="SignalP"/>
    </source>
</evidence>
<gene>
    <name evidence="2" type="ORF">K529_016815</name>
</gene>
<feature type="chain" id="PRO_5008518477" evidence="1">
    <location>
        <begin position="37"/>
        <end position="62"/>
    </location>
</feature>
<dbReference type="RefSeq" id="WP_040642903.1">
    <property type="nucleotide sequence ID" value="NZ_CP015231.1"/>
</dbReference>
<protein>
    <submittedName>
        <fullName evidence="2">Uncharacterized protein</fullName>
    </submittedName>
</protein>
<keyword evidence="2" id="KW-0614">Plasmid</keyword>
<evidence type="ECO:0000313" key="2">
    <source>
        <dbReference type="EMBL" id="ANP42433.1"/>
    </source>
</evidence>
<feature type="signal peptide" evidence="1">
    <location>
        <begin position="1"/>
        <end position="36"/>
    </location>
</feature>
<dbReference type="EMBL" id="CP015231">
    <property type="protein sequence ID" value="ANP42433.1"/>
    <property type="molecule type" value="Genomic_DNA"/>
</dbReference>
<dbReference type="KEGG" id="rmb:K529_016815"/>
<proteinExistence type="predicted"/>
<geneLocation type="plasmid" evidence="2 3">
    <name>unnamed1</name>
</geneLocation>
<dbReference type="AlphaFoldDB" id="A0A1B1A7B0"/>
<dbReference type="Proteomes" id="UP000013243">
    <property type="component" value="Plasmid unnamed1"/>
</dbReference>
<accession>A0A1B1A7B0</accession>
<reference evidence="2 3" key="1">
    <citation type="journal article" date="2016" name="ISME J.">
        <title>Global occurrence and heterogeneity of the Roseobacter-clade species Ruegeria mobilis.</title>
        <authorList>
            <person name="Sonnenschein E."/>
            <person name="Gram L."/>
        </authorList>
    </citation>
    <scope>NUCLEOTIDE SEQUENCE [LARGE SCALE GENOMIC DNA]</scope>
    <source>
        <strain evidence="2 3">F1926</strain>
        <plasmid evidence="2 3">unnamed1</plasmid>
    </source>
</reference>
<dbReference type="GeneID" id="28251530"/>
<sequence>MMKRDKMLAGHPFTRLHAKLAIVASVVASFAFPVLAQDVTGSKPDNALLCLQQEACEQSHPT</sequence>
<keyword evidence="1" id="KW-0732">Signal</keyword>
<organism evidence="2 3">
    <name type="scientific">Tritonibacter mobilis F1926</name>
    <dbReference type="NCBI Taxonomy" id="1265309"/>
    <lineage>
        <taxon>Bacteria</taxon>
        <taxon>Pseudomonadati</taxon>
        <taxon>Pseudomonadota</taxon>
        <taxon>Alphaproteobacteria</taxon>
        <taxon>Rhodobacterales</taxon>
        <taxon>Paracoccaceae</taxon>
        <taxon>Tritonibacter</taxon>
    </lineage>
</organism>
<evidence type="ECO:0000313" key="3">
    <source>
        <dbReference type="Proteomes" id="UP000013243"/>
    </source>
</evidence>